<accession>A0A5R8Y4X9</accession>
<dbReference type="EMBL" id="VANU01000001">
    <property type="protein sequence ID" value="TLP41167.1"/>
    <property type="molecule type" value="Genomic_DNA"/>
</dbReference>
<evidence type="ECO:0000313" key="3">
    <source>
        <dbReference type="EMBL" id="TLP41167.1"/>
    </source>
</evidence>
<dbReference type="PRINTS" id="PR01438">
    <property type="entry name" value="UNVRSLSTRESS"/>
</dbReference>
<dbReference type="RefSeq" id="WP_138151569.1">
    <property type="nucleotide sequence ID" value="NZ_VANU01000001.1"/>
</dbReference>
<dbReference type="Proteomes" id="UP000308901">
    <property type="component" value="Unassembled WGS sequence"/>
</dbReference>
<keyword evidence="4" id="KW-1185">Reference proteome</keyword>
<dbReference type="Gene3D" id="3.40.50.620">
    <property type="entry name" value="HUPs"/>
    <property type="match status" value="1"/>
</dbReference>
<dbReference type="OrthoDB" id="9788959at2"/>
<dbReference type="InterPro" id="IPR006015">
    <property type="entry name" value="Universal_stress_UspA"/>
</dbReference>
<dbReference type="AlphaFoldDB" id="A0A5R8Y4X9"/>
<sequence>MFKKILVPTDGSGQANKALDLACKMAMENDQTQINILSVFRHHSFTEASLSMLPRQIDDEAANLDEVMRAYAKELVAKAKEVAIEYGLEKHRVRGFIRVGQVAKEILDFIKEEDVDLIVIGKQGRGDLSGYLLGGVSHKVTGLSKIPVMVI</sequence>
<feature type="domain" description="UspA" evidence="2">
    <location>
        <begin position="1"/>
        <end position="151"/>
    </location>
</feature>
<gene>
    <name evidence="3" type="ORF">FDK22_03850</name>
</gene>
<organism evidence="3 4">
    <name type="scientific">Arcobacter arenosus</name>
    <dbReference type="NCBI Taxonomy" id="2576037"/>
    <lineage>
        <taxon>Bacteria</taxon>
        <taxon>Pseudomonadati</taxon>
        <taxon>Campylobacterota</taxon>
        <taxon>Epsilonproteobacteria</taxon>
        <taxon>Campylobacterales</taxon>
        <taxon>Arcobacteraceae</taxon>
        <taxon>Arcobacter</taxon>
    </lineage>
</organism>
<dbReference type="SUPFAM" id="SSF52402">
    <property type="entry name" value="Adenine nucleotide alpha hydrolases-like"/>
    <property type="match status" value="1"/>
</dbReference>
<comment type="caution">
    <text evidence="3">The sequence shown here is derived from an EMBL/GenBank/DDBJ whole genome shotgun (WGS) entry which is preliminary data.</text>
</comment>
<proteinExistence type="inferred from homology"/>
<evidence type="ECO:0000259" key="2">
    <source>
        <dbReference type="Pfam" id="PF00582"/>
    </source>
</evidence>
<reference evidence="3 4" key="1">
    <citation type="submission" date="2019-05" db="EMBL/GenBank/DDBJ databases">
        <title>Arcobacter sp. nov., isolated from sea sediment.</title>
        <authorList>
            <person name="Kim W."/>
        </authorList>
    </citation>
    <scope>NUCLEOTIDE SEQUENCE [LARGE SCALE GENOMIC DNA]</scope>
    <source>
        <strain evidence="3 4">CAU 1517</strain>
    </source>
</reference>
<evidence type="ECO:0000256" key="1">
    <source>
        <dbReference type="ARBA" id="ARBA00008791"/>
    </source>
</evidence>
<dbReference type="PANTHER" id="PTHR46268:SF6">
    <property type="entry name" value="UNIVERSAL STRESS PROTEIN UP12"/>
    <property type="match status" value="1"/>
</dbReference>
<comment type="similarity">
    <text evidence="1">Belongs to the universal stress protein A family.</text>
</comment>
<evidence type="ECO:0000313" key="4">
    <source>
        <dbReference type="Proteomes" id="UP000308901"/>
    </source>
</evidence>
<dbReference type="Pfam" id="PF00582">
    <property type="entry name" value="Usp"/>
    <property type="match status" value="1"/>
</dbReference>
<dbReference type="PANTHER" id="PTHR46268">
    <property type="entry name" value="STRESS RESPONSE PROTEIN NHAX"/>
    <property type="match status" value="1"/>
</dbReference>
<dbReference type="CDD" id="cd00293">
    <property type="entry name" value="USP-like"/>
    <property type="match status" value="1"/>
</dbReference>
<name>A0A5R8Y4X9_9BACT</name>
<dbReference type="InterPro" id="IPR014729">
    <property type="entry name" value="Rossmann-like_a/b/a_fold"/>
</dbReference>
<dbReference type="InterPro" id="IPR006016">
    <property type="entry name" value="UspA"/>
</dbReference>
<protein>
    <submittedName>
        <fullName evidence="3">Universal stress protein</fullName>
    </submittedName>
</protein>